<dbReference type="Pfam" id="PF00160">
    <property type="entry name" value="Pro_isomerase"/>
    <property type="match status" value="1"/>
</dbReference>
<evidence type="ECO:0000256" key="1">
    <source>
        <dbReference type="ARBA" id="ARBA00013194"/>
    </source>
</evidence>
<dbReference type="EMBL" id="JBHUEY010000001">
    <property type="protein sequence ID" value="MFD1783425.1"/>
    <property type="molecule type" value="Genomic_DNA"/>
</dbReference>
<feature type="domain" description="PPIase cyclophilin-type" evidence="5">
    <location>
        <begin position="38"/>
        <end position="202"/>
    </location>
</feature>
<dbReference type="PROSITE" id="PS50072">
    <property type="entry name" value="CSA_PPIASE_2"/>
    <property type="match status" value="1"/>
</dbReference>
<dbReference type="PROSITE" id="PS51318">
    <property type="entry name" value="TAT"/>
    <property type="match status" value="1"/>
</dbReference>
<keyword evidence="3 6" id="KW-0413">Isomerase</keyword>
<accession>A0ABW4N440</accession>
<keyword evidence="2" id="KW-0697">Rotamase</keyword>
<proteinExistence type="predicted"/>
<dbReference type="SUPFAM" id="SSF50891">
    <property type="entry name" value="Cyclophilin-like"/>
    <property type="match status" value="1"/>
</dbReference>
<evidence type="ECO:0000256" key="3">
    <source>
        <dbReference type="ARBA" id="ARBA00023235"/>
    </source>
</evidence>
<keyword evidence="4" id="KW-0732">Signal</keyword>
<dbReference type="InterPro" id="IPR006311">
    <property type="entry name" value="TAT_signal"/>
</dbReference>
<feature type="chain" id="PRO_5045458289" description="peptidylprolyl isomerase" evidence="4">
    <location>
        <begin position="22"/>
        <end position="203"/>
    </location>
</feature>
<dbReference type="InterPro" id="IPR044665">
    <property type="entry name" value="E_coli_cyclophilin_A-like"/>
</dbReference>
<reference evidence="7" key="1">
    <citation type="journal article" date="2019" name="Int. J. Syst. Evol. Microbiol.">
        <title>The Global Catalogue of Microorganisms (GCM) 10K type strain sequencing project: providing services to taxonomists for standard genome sequencing and annotation.</title>
        <authorList>
            <consortium name="The Broad Institute Genomics Platform"/>
            <consortium name="The Broad Institute Genome Sequencing Center for Infectious Disease"/>
            <person name="Wu L."/>
            <person name="Ma J."/>
        </authorList>
    </citation>
    <scope>NUCLEOTIDE SEQUENCE [LARGE SCALE GENOMIC DNA]</scope>
    <source>
        <strain evidence="7">DFY28</strain>
    </source>
</reference>
<keyword evidence="7" id="KW-1185">Reference proteome</keyword>
<name>A0ABW4N440_9CAUL</name>
<evidence type="ECO:0000259" key="5">
    <source>
        <dbReference type="PROSITE" id="PS50072"/>
    </source>
</evidence>
<dbReference type="Gene3D" id="2.40.100.10">
    <property type="entry name" value="Cyclophilin-like"/>
    <property type="match status" value="1"/>
</dbReference>
<dbReference type="Proteomes" id="UP001597237">
    <property type="component" value="Unassembled WGS sequence"/>
</dbReference>
<comment type="caution">
    <text evidence="6">The sequence shown here is derived from an EMBL/GenBank/DDBJ whole genome shotgun (WGS) entry which is preliminary data.</text>
</comment>
<dbReference type="InterPro" id="IPR029000">
    <property type="entry name" value="Cyclophilin-like_dom_sf"/>
</dbReference>
<evidence type="ECO:0000313" key="7">
    <source>
        <dbReference type="Proteomes" id="UP001597237"/>
    </source>
</evidence>
<dbReference type="EC" id="5.2.1.8" evidence="1"/>
<gene>
    <name evidence="6" type="ORF">ACFSC0_08475</name>
</gene>
<organism evidence="6 7">
    <name type="scientific">Phenylobacterium terrae</name>
    <dbReference type="NCBI Taxonomy" id="2665495"/>
    <lineage>
        <taxon>Bacteria</taxon>
        <taxon>Pseudomonadati</taxon>
        <taxon>Pseudomonadota</taxon>
        <taxon>Alphaproteobacteria</taxon>
        <taxon>Caulobacterales</taxon>
        <taxon>Caulobacteraceae</taxon>
        <taxon>Phenylobacterium</taxon>
    </lineage>
</organism>
<dbReference type="PANTHER" id="PTHR43246">
    <property type="entry name" value="PEPTIDYL-PROLYL CIS-TRANS ISOMERASE CYP38, CHLOROPLASTIC"/>
    <property type="match status" value="1"/>
</dbReference>
<evidence type="ECO:0000313" key="6">
    <source>
        <dbReference type="EMBL" id="MFD1783425.1"/>
    </source>
</evidence>
<dbReference type="InterPro" id="IPR002130">
    <property type="entry name" value="Cyclophilin-type_PPIase_dom"/>
</dbReference>
<dbReference type="RefSeq" id="WP_377284032.1">
    <property type="nucleotide sequence ID" value="NZ_JBHRSI010000010.1"/>
</dbReference>
<evidence type="ECO:0000256" key="2">
    <source>
        <dbReference type="ARBA" id="ARBA00023110"/>
    </source>
</evidence>
<dbReference type="GO" id="GO:0003755">
    <property type="term" value="F:peptidyl-prolyl cis-trans isomerase activity"/>
    <property type="evidence" value="ECO:0007669"/>
    <property type="project" value="UniProtKB-EC"/>
</dbReference>
<evidence type="ECO:0000256" key="4">
    <source>
        <dbReference type="SAM" id="SignalP"/>
    </source>
</evidence>
<sequence>MSSRRRFLTLAAALAASPAFAQTPAAGPVRVALTTAEGVIVLELYPDKAPITVANFLRYVDAKKYDGAEFYRASRPPGATDADYGLLQGGIRNPEVAQFAAIAHEPTTKTGLSHTDGTIALGRFAPGTAKSDFFICVGDQSYLDADPKASGDNLGFAAFGKVVEGMDVVKKILAMPVDPEKGTGAMKGEILKAPVRIQTARRV</sequence>
<protein>
    <recommendedName>
        <fullName evidence="1">peptidylprolyl isomerase</fullName>
        <ecNumber evidence="1">5.2.1.8</ecNumber>
    </recommendedName>
</protein>
<feature type="signal peptide" evidence="4">
    <location>
        <begin position="1"/>
        <end position="21"/>
    </location>
</feature>